<dbReference type="EMBL" id="PDUG01000006">
    <property type="protein sequence ID" value="PIC18972.1"/>
    <property type="molecule type" value="Genomic_DNA"/>
</dbReference>
<organism evidence="2 3">
    <name type="scientific">Caenorhabditis nigoni</name>
    <dbReference type="NCBI Taxonomy" id="1611254"/>
    <lineage>
        <taxon>Eukaryota</taxon>
        <taxon>Metazoa</taxon>
        <taxon>Ecdysozoa</taxon>
        <taxon>Nematoda</taxon>
        <taxon>Chromadorea</taxon>
        <taxon>Rhabditida</taxon>
        <taxon>Rhabditina</taxon>
        <taxon>Rhabditomorpha</taxon>
        <taxon>Rhabditoidea</taxon>
        <taxon>Rhabditidae</taxon>
        <taxon>Peloderinae</taxon>
        <taxon>Caenorhabditis</taxon>
    </lineage>
</organism>
<keyword evidence="3" id="KW-1185">Reference proteome</keyword>
<feature type="compositionally biased region" description="Gly residues" evidence="1">
    <location>
        <begin position="153"/>
        <end position="168"/>
    </location>
</feature>
<feature type="region of interest" description="Disordered" evidence="1">
    <location>
        <begin position="976"/>
        <end position="1000"/>
    </location>
</feature>
<dbReference type="OrthoDB" id="10361566at2759"/>
<feature type="compositionally biased region" description="Polar residues" evidence="1">
    <location>
        <begin position="277"/>
        <end position="289"/>
    </location>
</feature>
<feature type="region of interest" description="Disordered" evidence="1">
    <location>
        <begin position="388"/>
        <end position="415"/>
    </location>
</feature>
<feature type="compositionally biased region" description="Polar residues" evidence="1">
    <location>
        <begin position="801"/>
        <end position="816"/>
    </location>
</feature>
<feature type="region of interest" description="Disordered" evidence="1">
    <location>
        <begin position="21"/>
        <end position="47"/>
    </location>
</feature>
<name>A0A2G5SVI3_9PELO</name>
<feature type="region of interest" description="Disordered" evidence="1">
    <location>
        <begin position="274"/>
        <end position="334"/>
    </location>
</feature>
<evidence type="ECO:0000313" key="2">
    <source>
        <dbReference type="EMBL" id="PIC18972.1"/>
    </source>
</evidence>
<feature type="region of interest" description="Disordered" evidence="1">
    <location>
        <begin position="80"/>
        <end position="170"/>
    </location>
</feature>
<feature type="compositionally biased region" description="Basic and acidic residues" evidence="1">
    <location>
        <begin position="87"/>
        <end position="96"/>
    </location>
</feature>
<dbReference type="Proteomes" id="UP000230233">
    <property type="component" value="Chromosome X"/>
</dbReference>
<dbReference type="AlphaFoldDB" id="A0A2G5SVI3"/>
<evidence type="ECO:0000256" key="1">
    <source>
        <dbReference type="SAM" id="MobiDB-lite"/>
    </source>
</evidence>
<feature type="compositionally biased region" description="Gly residues" evidence="1">
    <location>
        <begin position="304"/>
        <end position="317"/>
    </location>
</feature>
<sequence>MFIISELVTRMYNPPGLPYNPPALSDVRNNRRGASNANARANPQWQQPQVHPQQHAYNQQPVEQFRDNDNVRNFDRNCQYPGVGHPRTNDHVRNYDPNRSLGGQSFRGRRGPADSNQTLPITPGWVNQHNSDVANRSFGGEAHAQRGNRSSRGGRGGGRGNGGGYGRGNGRDGFYRGDVYSYDDESGQNRFNHNHSMHRYNFNNTFDATALSILEESHRSFANQSYNGNVSDRWTSGQNYRGLGTGRGGCRGYVGLPCNQSGQYASRPVWNHYNEGDGNSSNWNNSMIEESSRRGRHQNSQRGNRGGSGNGRGGFSGSVGTRNSQQLPAPPEPEVAVQLTEENIANDFDGDVAICEAPVSSDAADRSMSQGVYSLSSMEVSEQVVSESLPSVSDIVSQDNSSRRQKQRRAPSAGRRVPVDDLFANTQGRATFITKESITDRNTFVNSLNASFHAGVHDESAILTVPDSTAVDDAPSNTSILDKLFPGKIVDSEGQGTSQIIAPKDKILTNLVPKITSSDVAKLNSTFHGETDKKEEDPDKSQLNKTIGSVRQGILRSRAEERTPTRRRARSVRFGSSNQFVEPSPVSSVRCDFDFDSPSQEVRIPIRRCQSLEKVLPSDLPFLRPKSRLAFSKEDVIGDDFKSTAPLNRTVVNVPGDHEFVGSYTVREGFTRVMPIVQVSDGMVTFLHPGTNQPMPMSQDFAVDLHPTVYYVRGTLPAGNYTLLKCINPGSFGKLSRNVFGSHRKLSSPMVSNKATLMSVPKISSEVKVTGGSDNDSSPVPVGLPSLDGFHSRVSIDSEASENVSPSSDAVSTCENDPTESFHDEIASLSNALANYSITSPNGGRNASMIWSQREKTGNKNIASKPNVPSDGGISKYTMTLPPVSKGNVGSGPPLRNPFRDLPDSELWTVEREERIRERANFRGFVENTLSPKRVTSKKSEIGETPVTRGFRVPARRVSLRGLGFNDEDVHRMKYLTPSTSTAIESSSDSSQRETPSPDQ</sequence>
<protein>
    <submittedName>
        <fullName evidence="2">Uncharacterized protein</fullName>
    </submittedName>
</protein>
<proteinExistence type="predicted"/>
<reference evidence="3" key="1">
    <citation type="submission" date="2017-10" db="EMBL/GenBank/DDBJ databases">
        <title>Rapid genome shrinkage in a self-fertile nematode reveals novel sperm competition proteins.</title>
        <authorList>
            <person name="Yin D."/>
            <person name="Schwarz E.M."/>
            <person name="Thomas C.G."/>
            <person name="Felde R.L."/>
            <person name="Korf I.F."/>
            <person name="Cutter A.D."/>
            <person name="Schartner C.M."/>
            <person name="Ralston E.J."/>
            <person name="Meyer B.J."/>
            <person name="Haag E.S."/>
        </authorList>
    </citation>
    <scope>NUCLEOTIDE SEQUENCE [LARGE SCALE GENOMIC DNA]</scope>
    <source>
        <strain evidence="3">JU1422</strain>
    </source>
</reference>
<feature type="region of interest" description="Disordered" evidence="1">
    <location>
        <begin position="797"/>
        <end position="820"/>
    </location>
</feature>
<evidence type="ECO:0000313" key="3">
    <source>
        <dbReference type="Proteomes" id="UP000230233"/>
    </source>
</evidence>
<feature type="region of interest" description="Disordered" evidence="1">
    <location>
        <begin position="526"/>
        <end position="545"/>
    </location>
</feature>
<accession>A0A2G5SVI3</accession>
<gene>
    <name evidence="2" type="primary">Cnig_chr_X.g24677</name>
    <name evidence="2" type="ORF">B9Z55_024677</name>
</gene>
<comment type="caution">
    <text evidence="2">The sequence shown here is derived from an EMBL/GenBank/DDBJ whole genome shotgun (WGS) entry which is preliminary data.</text>
</comment>
<feature type="compositionally biased region" description="Low complexity" evidence="1">
    <location>
        <begin position="32"/>
        <end position="47"/>
    </location>
</feature>
<feature type="compositionally biased region" description="Basic and acidic residues" evidence="1">
    <location>
        <begin position="529"/>
        <end position="542"/>
    </location>
</feature>
<feature type="compositionally biased region" description="Low complexity" evidence="1">
    <location>
        <begin position="977"/>
        <end position="990"/>
    </location>
</feature>
<feature type="compositionally biased region" description="Polar residues" evidence="1">
    <location>
        <begin position="114"/>
        <end position="134"/>
    </location>
</feature>